<sequence length="28" mass="3392">MDRTLDTLTTVKTKDNSWSFWYKIQKAN</sequence>
<evidence type="ECO:0000313" key="1">
    <source>
        <dbReference type="EMBL" id="MBX66709.1"/>
    </source>
</evidence>
<accession>A0A2P2QI92</accession>
<organism evidence="1">
    <name type="scientific">Rhizophora mucronata</name>
    <name type="common">Asiatic mangrove</name>
    <dbReference type="NCBI Taxonomy" id="61149"/>
    <lineage>
        <taxon>Eukaryota</taxon>
        <taxon>Viridiplantae</taxon>
        <taxon>Streptophyta</taxon>
        <taxon>Embryophyta</taxon>
        <taxon>Tracheophyta</taxon>
        <taxon>Spermatophyta</taxon>
        <taxon>Magnoliopsida</taxon>
        <taxon>eudicotyledons</taxon>
        <taxon>Gunneridae</taxon>
        <taxon>Pentapetalae</taxon>
        <taxon>rosids</taxon>
        <taxon>fabids</taxon>
        <taxon>Malpighiales</taxon>
        <taxon>Rhizophoraceae</taxon>
        <taxon>Rhizophora</taxon>
    </lineage>
</organism>
<reference evidence="1" key="1">
    <citation type="submission" date="2018-02" db="EMBL/GenBank/DDBJ databases">
        <title>Rhizophora mucronata_Transcriptome.</title>
        <authorList>
            <person name="Meera S.P."/>
            <person name="Sreeshan A."/>
            <person name="Augustine A."/>
        </authorList>
    </citation>
    <scope>NUCLEOTIDE SEQUENCE</scope>
    <source>
        <tissue evidence="1">Leaf</tissue>
    </source>
</reference>
<proteinExistence type="predicted"/>
<dbReference type="EMBL" id="GGEC01086225">
    <property type="protein sequence ID" value="MBX66709.1"/>
    <property type="molecule type" value="Transcribed_RNA"/>
</dbReference>
<protein>
    <submittedName>
        <fullName evidence="1">Uncharacterized protein</fullName>
    </submittedName>
</protein>
<name>A0A2P2QI92_RHIMU</name>
<dbReference type="AlphaFoldDB" id="A0A2P2QI92"/>